<name>A0A2M7RHX7_9BACT</name>
<comment type="caution">
    <text evidence="1">The sequence shown here is derived from an EMBL/GenBank/DDBJ whole genome shotgun (WGS) entry which is preliminary data.</text>
</comment>
<evidence type="ECO:0000313" key="2">
    <source>
        <dbReference type="Proteomes" id="UP000230779"/>
    </source>
</evidence>
<sequence length="117" mass="13498">MFNLFKRIFMPQDPEAFIAYLSKLPSSIQVKWIRDGKFIIGWISADDNEFMTQGKNAEEFIEMVNDAVYTAYEIPDNYVTVINKYKAYKPPIEEMKKLKDGSVSKANFNAKKEVAIA</sequence>
<gene>
    <name evidence="1" type="ORF">COY66_05095</name>
</gene>
<reference evidence="1 2" key="1">
    <citation type="submission" date="2017-09" db="EMBL/GenBank/DDBJ databases">
        <title>Depth-based differentiation of microbial function through sediment-hosted aquifers and enrichment of novel symbionts in the deep terrestrial subsurface.</title>
        <authorList>
            <person name="Probst A.J."/>
            <person name="Ladd B."/>
            <person name="Jarett J.K."/>
            <person name="Geller-Mcgrath D.E."/>
            <person name="Sieber C.M."/>
            <person name="Emerson J.B."/>
            <person name="Anantharaman K."/>
            <person name="Thomas B.C."/>
            <person name="Malmstrom R."/>
            <person name="Stieglmeier M."/>
            <person name="Klingl A."/>
            <person name="Woyke T."/>
            <person name="Ryan C.M."/>
            <person name="Banfield J.F."/>
        </authorList>
    </citation>
    <scope>NUCLEOTIDE SEQUENCE [LARGE SCALE GENOMIC DNA]</scope>
    <source>
        <strain evidence="1">CG_4_10_14_0_8_um_filter_42_10</strain>
    </source>
</reference>
<dbReference type="AlphaFoldDB" id="A0A2M7RHX7"/>
<dbReference type="Proteomes" id="UP000230779">
    <property type="component" value="Unassembled WGS sequence"/>
</dbReference>
<organism evidence="1 2">
    <name type="scientific">Candidatus Kerfeldbacteria bacterium CG_4_10_14_0_8_um_filter_42_10</name>
    <dbReference type="NCBI Taxonomy" id="2014248"/>
    <lineage>
        <taxon>Bacteria</taxon>
        <taxon>Candidatus Kerfeldiibacteriota</taxon>
    </lineage>
</organism>
<proteinExistence type="predicted"/>
<evidence type="ECO:0000313" key="1">
    <source>
        <dbReference type="EMBL" id="PIY96101.1"/>
    </source>
</evidence>
<dbReference type="EMBL" id="PFMD01000058">
    <property type="protein sequence ID" value="PIY96101.1"/>
    <property type="molecule type" value="Genomic_DNA"/>
</dbReference>
<protein>
    <submittedName>
        <fullName evidence="1">Uncharacterized protein</fullName>
    </submittedName>
</protein>
<accession>A0A2M7RHX7</accession>